<dbReference type="SUPFAM" id="SSF53756">
    <property type="entry name" value="UDP-Glycosyltransferase/glycogen phosphorylase"/>
    <property type="match status" value="1"/>
</dbReference>
<dbReference type="EMBL" id="PYLO01000002">
    <property type="protein sequence ID" value="PST37830.1"/>
    <property type="molecule type" value="Genomic_DNA"/>
</dbReference>
<dbReference type="AlphaFoldDB" id="A0A2T3FRD2"/>
<evidence type="ECO:0000313" key="3">
    <source>
        <dbReference type="Proteomes" id="UP000241048"/>
    </source>
</evidence>
<evidence type="ECO:0000313" key="2">
    <source>
        <dbReference type="EMBL" id="PST37830.1"/>
    </source>
</evidence>
<dbReference type="Gene3D" id="3.40.50.2000">
    <property type="entry name" value="Glycogen Phosphorylase B"/>
    <property type="match status" value="4"/>
</dbReference>
<feature type="domain" description="Glycosyltransferase subfamily 4-like N-terminal" evidence="1">
    <location>
        <begin position="15"/>
        <end position="161"/>
    </location>
</feature>
<dbReference type="Pfam" id="PF13692">
    <property type="entry name" value="Glyco_trans_1_4"/>
    <property type="match status" value="1"/>
</dbReference>
<accession>A0A2T3FRD2</accession>
<dbReference type="GO" id="GO:0016757">
    <property type="term" value="F:glycosyltransferase activity"/>
    <property type="evidence" value="ECO:0007669"/>
    <property type="project" value="TreeGrafter"/>
</dbReference>
<protein>
    <recommendedName>
        <fullName evidence="1">Glycosyltransferase subfamily 4-like N-terminal domain-containing protein</fullName>
    </recommendedName>
</protein>
<gene>
    <name evidence="2" type="ORF">C7U56_08200</name>
</gene>
<dbReference type="PANTHER" id="PTHR12526">
    <property type="entry name" value="GLYCOSYLTRANSFERASE"/>
    <property type="match status" value="1"/>
</dbReference>
<dbReference type="CDD" id="cd03808">
    <property type="entry name" value="GT4_CapM-like"/>
    <property type="match status" value="1"/>
</dbReference>
<dbReference type="PANTHER" id="PTHR12526:SF636">
    <property type="entry name" value="BLL3647 PROTEIN"/>
    <property type="match status" value="1"/>
</dbReference>
<evidence type="ECO:0000259" key="1">
    <source>
        <dbReference type="Pfam" id="PF13477"/>
    </source>
</evidence>
<comment type="caution">
    <text evidence="2">The sequence shown here is derived from an EMBL/GenBank/DDBJ whole genome shotgun (WGS) entry which is preliminary data.</text>
</comment>
<proteinExistence type="predicted"/>
<dbReference type="RefSeq" id="WP_107000861.1">
    <property type="nucleotide sequence ID" value="NZ_PYLO01000002.1"/>
</dbReference>
<name>A0A2T3FRD2_9CLOT</name>
<organism evidence="2 3">
    <name type="scientific">Clostridium fessum</name>
    <dbReference type="NCBI Taxonomy" id="2126740"/>
    <lineage>
        <taxon>Bacteria</taxon>
        <taxon>Bacillati</taxon>
        <taxon>Bacillota</taxon>
        <taxon>Clostridia</taxon>
        <taxon>Eubacteriales</taxon>
        <taxon>Clostridiaceae</taxon>
        <taxon>Clostridium</taxon>
    </lineage>
</organism>
<dbReference type="Pfam" id="PF13477">
    <property type="entry name" value="Glyco_trans_4_2"/>
    <property type="match status" value="1"/>
</dbReference>
<sequence length="437" mass="50600">MERQEMEGKQRRKALLVTHVSGFVPQFEMNNVHILQKMGYEVHYASNFHTPSYGTDNHRLDGTGIICHQIDFVRSPFDKRNFQVYRQMVELMRRENFSLVHCHTPMGGVMARLAAHATGTGPVIYTAHGFHFFKGASWKNWLFYYPMEKFLSRYTDQQICINREDYELAKRKFHARYVDYVPGVGIEEDNFFKMGEKERQKKRESLGVPPGRVVLLTSGEMIPRKNQEVLFRMLAKLKDSEKESVLSLERNETADEQEDAGIGRRVERCSYERLHLLLCGHGELKEYLQDLAAQLGIADHISFLGYREDMAEIFGASDIFLFPSFQEGLPRAMLEAMASGLPVVCSEIRGNTDLMGEEWTLSEDGSQKICPGGMMIEKMQDEEVWARALLYMLEHMDEWDRMGEVCRKRSRLFGLDAVGEKMEKIYKRLLGRESERG</sequence>
<dbReference type="Proteomes" id="UP000241048">
    <property type="component" value="Unassembled WGS sequence"/>
</dbReference>
<reference evidence="2 3" key="1">
    <citation type="submission" date="2018-03" db="EMBL/GenBank/DDBJ databases">
        <title>Lachnoclostridium SNUG30386 gen.nov., sp.nov., isolated from human faeces.</title>
        <authorList>
            <person name="Seo B."/>
            <person name="Jeon K."/>
            <person name="Ko G."/>
        </authorList>
    </citation>
    <scope>NUCLEOTIDE SEQUENCE [LARGE SCALE GENOMIC DNA]</scope>
    <source>
        <strain evidence="2 3">SNUG30386</strain>
    </source>
</reference>
<dbReference type="InterPro" id="IPR028098">
    <property type="entry name" value="Glyco_trans_4-like_N"/>
</dbReference>
<keyword evidence="3" id="KW-1185">Reference proteome</keyword>